<dbReference type="Proteomes" id="UP001497516">
    <property type="component" value="Chromosome 1"/>
</dbReference>
<name>A0AAV2CJM0_9ROSI</name>
<proteinExistence type="predicted"/>
<dbReference type="EMBL" id="OZ034813">
    <property type="protein sequence ID" value="CAL1356523.1"/>
    <property type="molecule type" value="Genomic_DNA"/>
</dbReference>
<organism evidence="2 3">
    <name type="scientific">Linum trigynum</name>
    <dbReference type="NCBI Taxonomy" id="586398"/>
    <lineage>
        <taxon>Eukaryota</taxon>
        <taxon>Viridiplantae</taxon>
        <taxon>Streptophyta</taxon>
        <taxon>Embryophyta</taxon>
        <taxon>Tracheophyta</taxon>
        <taxon>Spermatophyta</taxon>
        <taxon>Magnoliopsida</taxon>
        <taxon>eudicotyledons</taxon>
        <taxon>Gunneridae</taxon>
        <taxon>Pentapetalae</taxon>
        <taxon>rosids</taxon>
        <taxon>fabids</taxon>
        <taxon>Malpighiales</taxon>
        <taxon>Linaceae</taxon>
        <taxon>Linum</taxon>
    </lineage>
</organism>
<dbReference type="AlphaFoldDB" id="A0AAV2CJM0"/>
<feature type="region of interest" description="Disordered" evidence="1">
    <location>
        <begin position="1"/>
        <end position="38"/>
    </location>
</feature>
<reference evidence="2 3" key="1">
    <citation type="submission" date="2024-04" db="EMBL/GenBank/DDBJ databases">
        <authorList>
            <person name="Fracassetti M."/>
        </authorList>
    </citation>
    <scope>NUCLEOTIDE SEQUENCE [LARGE SCALE GENOMIC DNA]</scope>
</reference>
<evidence type="ECO:0000313" key="2">
    <source>
        <dbReference type="EMBL" id="CAL1356523.1"/>
    </source>
</evidence>
<evidence type="ECO:0000256" key="1">
    <source>
        <dbReference type="SAM" id="MobiDB-lite"/>
    </source>
</evidence>
<protein>
    <submittedName>
        <fullName evidence="2">Uncharacterized protein</fullName>
    </submittedName>
</protein>
<accession>A0AAV2CJM0</accession>
<gene>
    <name evidence="2" type="ORF">LTRI10_LOCUS4225</name>
</gene>
<evidence type="ECO:0000313" key="3">
    <source>
        <dbReference type="Proteomes" id="UP001497516"/>
    </source>
</evidence>
<feature type="compositionally biased region" description="Low complexity" evidence="1">
    <location>
        <begin position="8"/>
        <end position="21"/>
    </location>
</feature>
<sequence>MVLTKSQTAAEKATAKAAAATVTGIPTSDDGATAAPRPIDGALVNETEDEELRTNVQRLAGGWKRSARSGYRASRFAWRTRRRYGVR</sequence>
<keyword evidence="3" id="KW-1185">Reference proteome</keyword>